<dbReference type="EMBL" id="JAMQAW010000084">
    <property type="protein sequence ID" value="MCM2393750.1"/>
    <property type="molecule type" value="Genomic_DNA"/>
</dbReference>
<evidence type="ECO:0000313" key="2">
    <source>
        <dbReference type="Proteomes" id="UP001431429"/>
    </source>
</evidence>
<proteinExistence type="predicted"/>
<dbReference type="RefSeq" id="WP_250924046.1">
    <property type="nucleotide sequence ID" value="NZ_JAMQAW010000084.1"/>
</dbReference>
<evidence type="ECO:0000313" key="1">
    <source>
        <dbReference type="EMBL" id="MCM2393750.1"/>
    </source>
</evidence>
<accession>A0ABT0UZ42</accession>
<dbReference type="Proteomes" id="UP001431429">
    <property type="component" value="Unassembled WGS sequence"/>
</dbReference>
<name>A0ABT0UZ42_9ACTN</name>
<comment type="caution">
    <text evidence="1">The sequence shown here is derived from an EMBL/GenBank/DDBJ whole genome shotgun (WGS) entry which is preliminary data.</text>
</comment>
<reference evidence="1" key="1">
    <citation type="submission" date="2022-06" db="EMBL/GenBank/DDBJ databases">
        <title>Genome public.</title>
        <authorList>
            <person name="Sun Q."/>
        </authorList>
    </citation>
    <scope>NUCLEOTIDE SEQUENCE</scope>
    <source>
        <strain evidence="1">CWNU-1</strain>
    </source>
</reference>
<keyword evidence="2" id="KW-1185">Reference proteome</keyword>
<organism evidence="1 2">
    <name type="scientific">Streptomyces albipurpureus</name>
    <dbReference type="NCBI Taxonomy" id="2897419"/>
    <lineage>
        <taxon>Bacteria</taxon>
        <taxon>Bacillati</taxon>
        <taxon>Actinomycetota</taxon>
        <taxon>Actinomycetes</taxon>
        <taxon>Kitasatosporales</taxon>
        <taxon>Streptomycetaceae</taxon>
        <taxon>Streptomyces</taxon>
    </lineage>
</organism>
<protein>
    <submittedName>
        <fullName evidence="1">Uncharacterized protein</fullName>
    </submittedName>
</protein>
<gene>
    <name evidence="1" type="ORF">NBG84_36700</name>
</gene>
<sequence>MKKLAEFPRADREVPELVGFLHHLVVSGTLGDGHESLEGFARMNFVEVMDLGQ</sequence>